<dbReference type="NCBIfam" id="NF003316">
    <property type="entry name" value="PRK04325.1"/>
    <property type="match status" value="1"/>
</dbReference>
<keyword evidence="1" id="KW-0175">Coiled coil</keyword>
<dbReference type="Gene3D" id="1.20.5.300">
    <property type="match status" value="1"/>
</dbReference>
<name>A0ABM6F9Q1_9BURK</name>
<dbReference type="InterPro" id="IPR007236">
    <property type="entry name" value="SlyX"/>
</dbReference>
<dbReference type="PANTHER" id="PTHR36508">
    <property type="entry name" value="PROTEIN SLYX"/>
    <property type="match status" value="1"/>
</dbReference>
<keyword evidence="4" id="KW-1185">Reference proteome</keyword>
<reference evidence="3 4" key="1">
    <citation type="submission" date="2016-10" db="EMBL/GenBank/DDBJ databases">
        <title>Complete genome sequences of three Cupriavidus strains isolated from various Malaysian environments.</title>
        <authorList>
            <person name="Abdullah A.A.-A."/>
            <person name="Shafie N.A.H."/>
            <person name="Lau N.S."/>
        </authorList>
    </citation>
    <scope>NUCLEOTIDE SEQUENCE [LARGE SCALE GENOMIC DNA]</scope>
    <source>
        <strain evidence="3 4">USMAA1020</strain>
    </source>
</reference>
<evidence type="ECO:0000256" key="1">
    <source>
        <dbReference type="SAM" id="Coils"/>
    </source>
</evidence>
<evidence type="ECO:0000256" key="2">
    <source>
        <dbReference type="SAM" id="MobiDB-lite"/>
    </source>
</evidence>
<proteinExistence type="predicted"/>
<protein>
    <submittedName>
        <fullName evidence="3">SlyX protein</fullName>
    </submittedName>
</protein>
<evidence type="ECO:0000313" key="4">
    <source>
        <dbReference type="Proteomes" id="UP000177515"/>
    </source>
</evidence>
<organism evidence="3 4">
    <name type="scientific">Cupriavidus malaysiensis</name>
    <dbReference type="NCBI Taxonomy" id="367825"/>
    <lineage>
        <taxon>Bacteria</taxon>
        <taxon>Pseudomonadati</taxon>
        <taxon>Pseudomonadota</taxon>
        <taxon>Betaproteobacteria</taxon>
        <taxon>Burkholderiales</taxon>
        <taxon>Burkholderiaceae</taxon>
        <taxon>Cupriavidus</taxon>
    </lineage>
</organism>
<dbReference type="EMBL" id="CP017755">
    <property type="protein sequence ID" value="AOZ08378.1"/>
    <property type="molecule type" value="Genomic_DNA"/>
</dbReference>
<gene>
    <name evidence="3" type="ORF">BKK80_20625</name>
</gene>
<dbReference type="Proteomes" id="UP000177515">
    <property type="component" value="Chromosome 2"/>
</dbReference>
<dbReference type="PANTHER" id="PTHR36508:SF1">
    <property type="entry name" value="PROTEIN SLYX"/>
    <property type="match status" value="1"/>
</dbReference>
<sequence length="66" mass="7500">MESRLTELEIKLAFQEDLLEALNATVARQQQEIASLQEQFRALYQQVRQGGGADHAGPQHEIPPHY</sequence>
<accession>A0ABM6F9Q1</accession>
<dbReference type="RefSeq" id="WP_071017480.1">
    <property type="nucleotide sequence ID" value="NZ_CP017755.1"/>
</dbReference>
<feature type="region of interest" description="Disordered" evidence="2">
    <location>
        <begin position="47"/>
        <end position="66"/>
    </location>
</feature>
<feature type="coiled-coil region" evidence="1">
    <location>
        <begin position="5"/>
        <end position="46"/>
    </location>
</feature>
<dbReference type="Pfam" id="PF04102">
    <property type="entry name" value="SlyX"/>
    <property type="match status" value="1"/>
</dbReference>
<evidence type="ECO:0000313" key="3">
    <source>
        <dbReference type="EMBL" id="AOZ08378.1"/>
    </source>
</evidence>